<dbReference type="NCBIfam" id="TIGR00778">
    <property type="entry name" value="ahpD_dom"/>
    <property type="match status" value="1"/>
</dbReference>
<dbReference type="AlphaFoldDB" id="T2GCT7"/>
<dbReference type="PATRIC" id="fig|1121448.10.peg.2293"/>
<dbReference type="Proteomes" id="UP000016587">
    <property type="component" value="Chromosome"/>
</dbReference>
<dbReference type="Pfam" id="PF02627">
    <property type="entry name" value="CMD"/>
    <property type="match status" value="1"/>
</dbReference>
<evidence type="ECO:0000313" key="2">
    <source>
        <dbReference type="EMBL" id="AGW14093.1"/>
    </source>
</evidence>
<sequence length="114" mass="11950">MLNNWPEFLKDAFGAIGALAKDNPKILQGLQTIEGGAESKGALDGKTRELIALAVAVTTRCDTCIAVHASKAVELGASREELLETLAMATALNAGAALVYSSRALDAFDQFAKK</sequence>
<accession>T2GCT7</accession>
<evidence type="ECO:0000259" key="1">
    <source>
        <dbReference type="Pfam" id="PF02627"/>
    </source>
</evidence>
<protein>
    <submittedName>
        <fullName evidence="2">Putative alkylhydroperoxidase like protein, AhpD family</fullName>
    </submittedName>
</protein>
<dbReference type="PANTHER" id="PTHR33930:SF2">
    <property type="entry name" value="BLR3452 PROTEIN"/>
    <property type="match status" value="1"/>
</dbReference>
<dbReference type="GO" id="GO:0051920">
    <property type="term" value="F:peroxiredoxin activity"/>
    <property type="evidence" value="ECO:0007669"/>
    <property type="project" value="InterPro"/>
</dbReference>
<organism evidence="2 3">
    <name type="scientific">Megalodesulfovibrio gigas (strain ATCC 19364 / DSM 1382 / NCIMB 9332 / VKM B-1759)</name>
    <name type="common">Desulfovibrio gigas</name>
    <dbReference type="NCBI Taxonomy" id="1121448"/>
    <lineage>
        <taxon>Bacteria</taxon>
        <taxon>Pseudomonadati</taxon>
        <taxon>Thermodesulfobacteriota</taxon>
        <taxon>Desulfovibrionia</taxon>
        <taxon>Desulfovibrionales</taxon>
        <taxon>Desulfovibrionaceae</taxon>
        <taxon>Megalodesulfovibrio</taxon>
    </lineage>
</organism>
<dbReference type="Gene3D" id="1.20.1290.10">
    <property type="entry name" value="AhpD-like"/>
    <property type="match status" value="1"/>
</dbReference>
<reference evidence="3" key="2">
    <citation type="submission" date="2013-07" db="EMBL/GenBank/DDBJ databases">
        <authorList>
            <person name="Morais-Silva F.O."/>
            <person name="Rezende A.M."/>
            <person name="Pimentel C."/>
            <person name="Resende D.M."/>
            <person name="Santos C.I."/>
            <person name="Clemente C."/>
            <person name="de Oliveira L.M."/>
            <person name="da Silva S.M."/>
            <person name="Costa D.A."/>
            <person name="Varela-Raposo A."/>
            <person name="Horacio E.C.A."/>
            <person name="Matos M."/>
            <person name="Flores O."/>
            <person name="Ruiz J.C."/>
            <person name="Rodrigues-Pousada C."/>
        </authorList>
    </citation>
    <scope>NUCLEOTIDE SEQUENCE [LARGE SCALE GENOMIC DNA]</scope>
    <source>
        <strain evidence="3">ATCC 19364 / DSM 1382 / NCIMB 9332 / VKM B-1759</strain>
    </source>
</reference>
<name>T2GCT7_MEGG1</name>
<gene>
    <name evidence="2" type="ORF">DGI_2340</name>
</gene>
<evidence type="ECO:0000313" key="3">
    <source>
        <dbReference type="Proteomes" id="UP000016587"/>
    </source>
</evidence>
<keyword evidence="3" id="KW-1185">Reference proteome</keyword>
<reference evidence="2 3" key="1">
    <citation type="journal article" date="2013" name="J. Bacteriol.">
        <title>Roles of HynAB and Ech, the only two hydrogenases found in the model sulfate reducer Desulfovibrio gigas.</title>
        <authorList>
            <person name="Morais-Silva F.O."/>
            <person name="Santos C.I."/>
            <person name="Rodrigues R."/>
            <person name="Pereira I.A."/>
            <person name="Rodrigues-Pousada C."/>
        </authorList>
    </citation>
    <scope>NUCLEOTIDE SEQUENCE [LARGE SCALE GENOMIC DNA]</scope>
    <source>
        <strain evidence="3">ATCC 19364 / DSM 1382 / NCIMB 9332 / VKM B-1759</strain>
    </source>
</reference>
<dbReference type="InterPro" id="IPR004675">
    <property type="entry name" value="AhpD_core"/>
</dbReference>
<dbReference type="HOGENOM" id="CLU_137228_2_2_7"/>
<keyword evidence="2" id="KW-0560">Oxidoreductase</keyword>
<dbReference type="RefSeq" id="WP_021761053.1">
    <property type="nucleotide sequence ID" value="NC_022444.1"/>
</dbReference>
<dbReference type="eggNOG" id="COG0599">
    <property type="taxonomic scope" value="Bacteria"/>
</dbReference>
<feature type="domain" description="Carboxymuconolactone decarboxylase-like" evidence="1">
    <location>
        <begin position="24"/>
        <end position="106"/>
    </location>
</feature>
<dbReference type="InterPro" id="IPR029032">
    <property type="entry name" value="AhpD-like"/>
</dbReference>
<dbReference type="SUPFAM" id="SSF69118">
    <property type="entry name" value="AhpD-like"/>
    <property type="match status" value="1"/>
</dbReference>
<dbReference type="InterPro" id="IPR003779">
    <property type="entry name" value="CMD-like"/>
</dbReference>
<keyword evidence="2" id="KW-0575">Peroxidase</keyword>
<dbReference type="OrthoDB" id="1683318at2"/>
<proteinExistence type="predicted"/>
<dbReference type="EMBL" id="CP006585">
    <property type="protein sequence ID" value="AGW14093.1"/>
    <property type="molecule type" value="Genomic_DNA"/>
</dbReference>
<dbReference type="STRING" id="1121448.DGI_2340"/>
<dbReference type="PANTHER" id="PTHR33930">
    <property type="entry name" value="ALKYL HYDROPEROXIDE REDUCTASE AHPD"/>
    <property type="match status" value="1"/>
</dbReference>
<dbReference type="KEGG" id="dgg:DGI_2340"/>